<evidence type="ECO:0000313" key="3">
    <source>
        <dbReference type="Proteomes" id="UP000595140"/>
    </source>
</evidence>
<feature type="compositionally biased region" description="Basic residues" evidence="1">
    <location>
        <begin position="343"/>
        <end position="353"/>
    </location>
</feature>
<evidence type="ECO:0000256" key="1">
    <source>
        <dbReference type="SAM" id="MobiDB-lite"/>
    </source>
</evidence>
<evidence type="ECO:0000313" key="2">
    <source>
        <dbReference type="EMBL" id="VFQ77696.1"/>
    </source>
</evidence>
<gene>
    <name evidence="2" type="ORF">CCAM_LOCUS19472</name>
</gene>
<keyword evidence="3" id="KW-1185">Reference proteome</keyword>
<accession>A0A484LP23</accession>
<sequence length="371" mass="41428">MSMGPLVGLGKVHGHAQICRYPETDKYLIPASLLEIQLEGFNSIFIPVDREGGSRFYKAIDSFFGKVKLSGAQQVSFVQISKGEPSTNSGFGQAEVTIQGDAALHSLTDTKEATSTSFASDQASVGNEDVHVTDSVASKLTVAGHYEHLKKKPPSFQFQLGCFWFLWMHHVSSQQSISVSALPPADKSVNLDLVKIPSIELSVDSIQEEVMGETQEHTPLYHGNNESLPIIECPEPILVVYPENEGVREESFSAKDFHSDTELYVKEDNFEFQAFFRDNVEFDPDPEPTRMWYPDDGIEPDDHLQRWGGPKGLTTALIRNNDQGRIIFERGCVRGTSPPAPRKSLRLARRRRPPSPIRSEISQTSDDIWCF</sequence>
<reference evidence="2 3" key="1">
    <citation type="submission" date="2018-04" db="EMBL/GenBank/DDBJ databases">
        <authorList>
            <person name="Vogel A."/>
        </authorList>
    </citation>
    <scope>NUCLEOTIDE SEQUENCE [LARGE SCALE GENOMIC DNA]</scope>
</reference>
<dbReference type="EMBL" id="OOIL02001690">
    <property type="protein sequence ID" value="VFQ77696.1"/>
    <property type="molecule type" value="Genomic_DNA"/>
</dbReference>
<protein>
    <submittedName>
        <fullName evidence="2">Uncharacterized protein</fullName>
    </submittedName>
</protein>
<name>A0A484LP23_9ASTE</name>
<organism evidence="2 3">
    <name type="scientific">Cuscuta campestris</name>
    <dbReference type="NCBI Taxonomy" id="132261"/>
    <lineage>
        <taxon>Eukaryota</taxon>
        <taxon>Viridiplantae</taxon>
        <taxon>Streptophyta</taxon>
        <taxon>Embryophyta</taxon>
        <taxon>Tracheophyta</taxon>
        <taxon>Spermatophyta</taxon>
        <taxon>Magnoliopsida</taxon>
        <taxon>eudicotyledons</taxon>
        <taxon>Gunneridae</taxon>
        <taxon>Pentapetalae</taxon>
        <taxon>asterids</taxon>
        <taxon>lamiids</taxon>
        <taxon>Solanales</taxon>
        <taxon>Convolvulaceae</taxon>
        <taxon>Cuscuteae</taxon>
        <taxon>Cuscuta</taxon>
        <taxon>Cuscuta subgen. Grammica</taxon>
        <taxon>Cuscuta sect. Cleistogrammica</taxon>
    </lineage>
</organism>
<proteinExistence type="predicted"/>
<dbReference type="Proteomes" id="UP000595140">
    <property type="component" value="Unassembled WGS sequence"/>
</dbReference>
<feature type="region of interest" description="Disordered" evidence="1">
    <location>
        <begin position="333"/>
        <end position="364"/>
    </location>
</feature>
<dbReference type="AlphaFoldDB" id="A0A484LP23"/>